<keyword evidence="11" id="KW-0812">Transmembrane</keyword>
<dbReference type="Pfam" id="PF05116">
    <property type="entry name" value="S6PP"/>
    <property type="match status" value="1"/>
</dbReference>
<evidence type="ECO:0000256" key="2">
    <source>
        <dbReference type="ARBA" id="ARBA00001974"/>
    </source>
</evidence>
<sequence>MAFSGFLSRLRPSSKHVKFIQNSINSSKSQSQSQSQSRILRNTILISSNNNDDQSWSNYLLPIILAVSGGSLALQLQKNPSLCDAPNLQERGVRIGGKDSTGHVVKGAYKPVPPELIGELKAICQDNMTLDHDERYFHGKPQYSFHKAVNIPDVVVFPRSEDDVSKIVRACNNYKVPIVPYGGATSIEGHTLSPNGGVCIDMTLMKNIKALHVKDMDVVVEPGIGWMELNEYLAPYGLFFPLDPGPGATIGGMCGTRCSGSLAVRYGTMRDNVINLKAVLADGEVVKTGSRARKSAAGYDLTRLMIGSEGTLGVITEVTLRLQKIPEHSIVAMCNFPTIKDAADVAIAAMLSGIQVSRVELLDEVQVKAINLANGKELPEVPTLMFELIGTEAYTREQTLIVQKIVSEHNGSDFVFAEDTEAKKELWKIRKEALYACLAMAPHCEAMTTDVCVPLSHLAELISKSKQELDASPLLCTVIAHAGDGNFHTVILFNPEEDEERKEAERLNNLMVHAALSMEGTCTGEHGVGTGKLKYLEKELGTEHLRTMKKIKAALDPNDIMNPGKLIPPHVWLAARLSRWTAAMNMETEREQPGVTETKWCGCCFAKLDDSGFWTRSVKRKLDERDNNNELFIPGLSDPDVARVDIGNECIALREMVKSQQETIQDLSMELDEERNAASSAANETMSMILRLQNEKAEVQMEARQFKRFSEEKMAHDQEEIMALEDLLYQREQTIEALTCEVHAYKHRMLSFGLTESEADGGNNTETHFELPTYNYPPLKCNLIENHAERDHDGEINDIEKYAFGESPHSLRAIEERISELEGGPNHSPVKEKIILGNSPRKLSSESSGSFIATKEELVDNASEFGDDMSDRIYTVDSVYNVTSFDKNPKVIDDVNVGQNLGETEVKNLYARLHALEADRESMKQALISMRTEKAQFVLLKEIAQHLYKDMSPPNRMPVKKQSMFGNFSFVLLFKWIVSFLFWRKASRSKYMFGMSASNAGLRMLVDHHDPENLSILRFNALWEAKYRHDSLLVFSTGRSPTLYKQLRKEKPMLTPDITIMSVGTEITYGNAMVPDEGWVDILNHKWDKKIVIEETNKFHELTLQPETEQRPHKVSFYVKKEKAQETMKSLSEIMVKRGLDVKIIYSGGMDLDILPQGAGKGQALAYLHKKLKSEGKLPQNTLVCGDSGNDAELFTIPDVHGVMVVNNAQEELLQWHAENAKKNPKIIHADERCAAGIIQAIGHFNLGPNTSPRDLSDLLDAKLDHFDPVYEVVKFYLFLERWRCAEVETSERYLNYLKTIWSPAGQYVNPFGIEQSFDDVIGKLKDCYGDKKGKQYHIWVDQVFPTQIDSNTWLIKFKKLGQTGEEQQCCYTSAILSSKDVEPSQGLTWVHVHQTWMDESTTDDKNWLL</sequence>
<dbReference type="InterPro" id="IPR004113">
    <property type="entry name" value="FAD-bd_oxidored_4_C"/>
</dbReference>
<evidence type="ECO:0000256" key="14">
    <source>
        <dbReference type="ARBA" id="ARBA00022946"/>
    </source>
</evidence>
<evidence type="ECO:0000256" key="18">
    <source>
        <dbReference type="ARBA" id="ARBA00023136"/>
    </source>
</evidence>
<comment type="similarity">
    <text evidence="8">Belongs to the FAD-binding oxidoreductase/transferase type 4 family.</text>
</comment>
<keyword evidence="14" id="KW-0809">Transit peptide</keyword>
<evidence type="ECO:0000256" key="20">
    <source>
        <dbReference type="SAM" id="Coils"/>
    </source>
</evidence>
<evidence type="ECO:0000256" key="13">
    <source>
        <dbReference type="ARBA" id="ARBA00022842"/>
    </source>
</evidence>
<reference evidence="23 24" key="1">
    <citation type="submission" date="2019-05" db="EMBL/GenBank/DDBJ databases">
        <title>Mikania micrantha, genome provides insights into the molecular mechanism of rapid growth.</title>
        <authorList>
            <person name="Liu B."/>
        </authorList>
    </citation>
    <scope>NUCLEOTIDE SEQUENCE [LARGE SCALE GENOMIC DNA]</scope>
    <source>
        <strain evidence="23">NLD-2019</strain>
        <tissue evidence="23">Leaf</tissue>
    </source>
</reference>
<comment type="subunit">
    <text evidence="9">Homodimer.</text>
</comment>
<feature type="coiled-coil region" evidence="20">
    <location>
        <begin position="906"/>
        <end position="933"/>
    </location>
</feature>
<comment type="cofactor">
    <cofactor evidence="2">
        <name>FAD</name>
        <dbReference type="ChEBI" id="CHEBI:57692"/>
    </cofactor>
</comment>
<dbReference type="GO" id="GO:0004458">
    <property type="term" value="F:D-lactate dehydrogenase (cytochrome) activity"/>
    <property type="evidence" value="ECO:0007669"/>
    <property type="project" value="TreeGrafter"/>
</dbReference>
<dbReference type="GO" id="GO:1903457">
    <property type="term" value="P:lactate catabolic process"/>
    <property type="evidence" value="ECO:0007669"/>
    <property type="project" value="TreeGrafter"/>
</dbReference>
<keyword evidence="18" id="KW-0472">Membrane</keyword>
<dbReference type="SUPFAM" id="SSF56784">
    <property type="entry name" value="HAD-like"/>
    <property type="match status" value="1"/>
</dbReference>
<keyword evidence="20" id="KW-0175">Coiled coil</keyword>
<dbReference type="GO" id="GO:0005986">
    <property type="term" value="P:sucrose biosynthetic process"/>
    <property type="evidence" value="ECO:0007669"/>
    <property type="project" value="UniProtKB-UniPathway"/>
</dbReference>
<proteinExistence type="inferred from homology"/>
<evidence type="ECO:0000256" key="4">
    <source>
        <dbReference type="ARBA" id="ARBA00004173"/>
    </source>
</evidence>
<evidence type="ECO:0000256" key="10">
    <source>
        <dbReference type="ARBA" id="ARBA00022630"/>
    </source>
</evidence>
<dbReference type="SUPFAM" id="SSF54427">
    <property type="entry name" value="NTF2-like"/>
    <property type="match status" value="1"/>
</dbReference>
<dbReference type="Gene3D" id="3.10.450.50">
    <property type="match status" value="1"/>
</dbReference>
<evidence type="ECO:0000256" key="12">
    <source>
        <dbReference type="ARBA" id="ARBA00022827"/>
    </source>
</evidence>
<feature type="coiled-coil region" evidence="20">
    <location>
        <begin position="657"/>
        <end position="712"/>
    </location>
</feature>
<dbReference type="InterPro" id="IPR016171">
    <property type="entry name" value="Vanillyl_alc_oxidase_C-sub2"/>
</dbReference>
<dbReference type="InterPro" id="IPR006379">
    <property type="entry name" value="HAD-SF_hydro_IIB"/>
</dbReference>
<evidence type="ECO:0000256" key="17">
    <source>
        <dbReference type="ARBA" id="ARBA00023128"/>
    </source>
</evidence>
<comment type="similarity">
    <text evidence="7">Belongs to the sucrose phosphatase family.</text>
</comment>
<keyword evidence="17" id="KW-0496">Mitochondrion</keyword>
<dbReference type="InterPro" id="IPR013679">
    <property type="entry name" value="SPP_C"/>
</dbReference>
<dbReference type="InterPro" id="IPR016164">
    <property type="entry name" value="FAD-linked_Oxase-like_C"/>
</dbReference>
<evidence type="ECO:0000313" key="24">
    <source>
        <dbReference type="Proteomes" id="UP000326396"/>
    </source>
</evidence>
<dbReference type="InterPro" id="IPR036318">
    <property type="entry name" value="FAD-bd_PCMH-like_sf"/>
</dbReference>
<dbReference type="Gene3D" id="3.30.465.10">
    <property type="match status" value="1"/>
</dbReference>
<feature type="domain" description="GTD-binding" evidence="22">
    <location>
        <begin position="648"/>
        <end position="746"/>
    </location>
</feature>
<comment type="caution">
    <text evidence="23">The sequence shown here is derived from an EMBL/GenBank/DDBJ whole genome shotgun (WGS) entry which is preliminary data.</text>
</comment>
<dbReference type="FunFam" id="1.10.45.10:FF:000001">
    <property type="entry name" value="D-lactate dehydrogenase mitochondrial"/>
    <property type="match status" value="1"/>
</dbReference>
<evidence type="ECO:0000256" key="5">
    <source>
        <dbReference type="ARBA" id="ARBA00004370"/>
    </source>
</evidence>
<accession>A0A5N6Q589</accession>
<dbReference type="Pfam" id="PF01565">
    <property type="entry name" value="FAD_binding_4"/>
    <property type="match status" value="1"/>
</dbReference>
<protein>
    <submittedName>
        <fullName evidence="23">Uncharacterized protein</fullName>
    </submittedName>
</protein>
<keyword evidence="13" id="KW-0460">Magnesium</keyword>
<evidence type="ECO:0000256" key="6">
    <source>
        <dbReference type="ARBA" id="ARBA00005070"/>
    </source>
</evidence>
<evidence type="ECO:0000256" key="19">
    <source>
        <dbReference type="ARBA" id="ARBA00048036"/>
    </source>
</evidence>
<dbReference type="InterPro" id="IPR007656">
    <property type="entry name" value="GTD-bd"/>
</dbReference>
<dbReference type="PROSITE" id="PS51775">
    <property type="entry name" value="GTD_BINDING"/>
    <property type="match status" value="1"/>
</dbReference>
<name>A0A5N6Q589_9ASTR</name>
<evidence type="ECO:0000256" key="15">
    <source>
        <dbReference type="ARBA" id="ARBA00022989"/>
    </source>
</evidence>
<dbReference type="NCBIfam" id="TIGR01482">
    <property type="entry name" value="SPP-subfamily"/>
    <property type="match status" value="1"/>
</dbReference>
<keyword evidence="15" id="KW-1133">Transmembrane helix</keyword>
<comment type="pathway">
    <text evidence="6">Glycan biosynthesis; sucrose biosynthesis; sucrose from D-fructose 6-phosphate and UDP-alpha-D-glucose: step 2/2.</text>
</comment>
<dbReference type="Gene3D" id="3.30.70.2740">
    <property type="match status" value="1"/>
</dbReference>
<gene>
    <name evidence="23" type="ORF">E3N88_02898</name>
</gene>
<dbReference type="InterPro" id="IPR006094">
    <property type="entry name" value="Oxid_FAD_bind_N"/>
</dbReference>
<dbReference type="PANTHER" id="PTHR11748">
    <property type="entry name" value="D-LACTATE DEHYDROGENASE"/>
    <property type="match status" value="1"/>
</dbReference>
<evidence type="ECO:0000259" key="21">
    <source>
        <dbReference type="PROSITE" id="PS51387"/>
    </source>
</evidence>
<comment type="catalytic activity">
    <reaction evidence="19">
        <text>sucrose 6(F)-phosphate + H2O = sucrose + phosphate</text>
        <dbReference type="Rhea" id="RHEA:19289"/>
        <dbReference type="ChEBI" id="CHEBI:15377"/>
        <dbReference type="ChEBI" id="CHEBI:17992"/>
        <dbReference type="ChEBI" id="CHEBI:43474"/>
        <dbReference type="ChEBI" id="CHEBI:57723"/>
        <dbReference type="EC" id="3.1.3.24"/>
    </reaction>
</comment>
<dbReference type="InterPro" id="IPR006380">
    <property type="entry name" value="SPP-like_dom"/>
</dbReference>
<evidence type="ECO:0000256" key="8">
    <source>
        <dbReference type="ARBA" id="ARBA00008000"/>
    </source>
</evidence>
<evidence type="ECO:0000256" key="3">
    <source>
        <dbReference type="ARBA" id="ARBA00003645"/>
    </source>
</evidence>
<evidence type="ECO:0000256" key="16">
    <source>
        <dbReference type="ARBA" id="ARBA00023002"/>
    </source>
</evidence>
<dbReference type="NCBIfam" id="TIGR01484">
    <property type="entry name" value="HAD-SF-IIB"/>
    <property type="match status" value="1"/>
</dbReference>
<dbReference type="FunFam" id="3.30.70.2740:FF:000001">
    <property type="entry name" value="D-lactate dehydrogenase mitochondrial"/>
    <property type="match status" value="1"/>
</dbReference>
<dbReference type="Pfam" id="PF02913">
    <property type="entry name" value="FAD-oxidase_C"/>
    <property type="match status" value="1"/>
</dbReference>
<keyword evidence="12" id="KW-0274">FAD</keyword>
<dbReference type="GO" id="GO:0050307">
    <property type="term" value="F:sucrose-phosphate phosphatase activity"/>
    <property type="evidence" value="ECO:0007669"/>
    <property type="project" value="UniProtKB-EC"/>
</dbReference>
<dbReference type="FunFam" id="3.30.465.10:FF:000027">
    <property type="entry name" value="D-lactate dehydrogenase [cytochrome], mitochondrial"/>
    <property type="match status" value="1"/>
</dbReference>
<dbReference type="GO" id="GO:0016020">
    <property type="term" value="C:membrane"/>
    <property type="evidence" value="ECO:0007669"/>
    <property type="project" value="UniProtKB-SubCell"/>
</dbReference>
<evidence type="ECO:0000313" key="23">
    <source>
        <dbReference type="EMBL" id="KAD7479762.1"/>
    </source>
</evidence>
<dbReference type="Gene3D" id="3.90.1070.10">
    <property type="match status" value="1"/>
</dbReference>
<evidence type="ECO:0000256" key="1">
    <source>
        <dbReference type="ARBA" id="ARBA00001946"/>
    </source>
</evidence>
<dbReference type="InterPro" id="IPR016169">
    <property type="entry name" value="FAD-bd_PCMH_sub2"/>
</dbReference>
<dbReference type="NCBIfam" id="TIGR01485">
    <property type="entry name" value="SPP_plant-cyano"/>
    <property type="match status" value="1"/>
</dbReference>
<dbReference type="GO" id="GO:0005739">
    <property type="term" value="C:mitochondrion"/>
    <property type="evidence" value="ECO:0007669"/>
    <property type="project" value="UniProtKB-SubCell"/>
</dbReference>
<dbReference type="GO" id="GO:0000287">
    <property type="term" value="F:magnesium ion binding"/>
    <property type="evidence" value="ECO:0007669"/>
    <property type="project" value="InterPro"/>
</dbReference>
<comment type="subcellular location">
    <subcellularLocation>
        <location evidence="5">Membrane</location>
    </subcellularLocation>
    <subcellularLocation>
        <location evidence="4">Mitochondrion</location>
    </subcellularLocation>
</comment>
<dbReference type="Gene3D" id="3.40.50.1000">
    <property type="entry name" value="HAD superfamily/HAD-like"/>
    <property type="match status" value="1"/>
</dbReference>
<keyword evidence="24" id="KW-1185">Reference proteome</keyword>
<dbReference type="SUPFAM" id="SSF56176">
    <property type="entry name" value="FAD-binding/transporter-associated domain-like"/>
    <property type="match status" value="1"/>
</dbReference>
<dbReference type="Gene3D" id="1.10.45.10">
    <property type="entry name" value="Vanillyl-alcohol Oxidase, Chain A, domain 4"/>
    <property type="match status" value="1"/>
</dbReference>
<dbReference type="GO" id="GO:0071949">
    <property type="term" value="F:FAD binding"/>
    <property type="evidence" value="ECO:0007669"/>
    <property type="project" value="InterPro"/>
</dbReference>
<dbReference type="Pfam" id="PF04576">
    <property type="entry name" value="Zein-binding"/>
    <property type="match status" value="1"/>
</dbReference>
<dbReference type="InterPro" id="IPR016166">
    <property type="entry name" value="FAD-bd_PCMH"/>
</dbReference>
<dbReference type="Proteomes" id="UP000326396">
    <property type="component" value="Linkage Group LG1"/>
</dbReference>
<dbReference type="InterPro" id="IPR032710">
    <property type="entry name" value="NTF2-like_dom_sf"/>
</dbReference>
<feature type="domain" description="FAD-binding PCMH-type" evidence="21">
    <location>
        <begin position="148"/>
        <end position="325"/>
    </location>
</feature>
<dbReference type="Pfam" id="PF08472">
    <property type="entry name" value="S6PP_C"/>
    <property type="match status" value="1"/>
</dbReference>
<dbReference type="SUPFAM" id="SSF55103">
    <property type="entry name" value="FAD-linked oxidases, C-terminal domain"/>
    <property type="match status" value="1"/>
</dbReference>
<dbReference type="InterPro" id="IPR012847">
    <property type="entry name" value="Sucrose_phosphatase_pln/cyn"/>
</dbReference>
<comment type="function">
    <text evidence="3">Catalyzes the final step of sucrose synthesis.</text>
</comment>
<keyword evidence="10" id="KW-0285">Flavoprotein</keyword>
<evidence type="ECO:0000256" key="11">
    <source>
        <dbReference type="ARBA" id="ARBA00022692"/>
    </source>
</evidence>
<comment type="cofactor">
    <cofactor evidence="1">
        <name>Mg(2+)</name>
        <dbReference type="ChEBI" id="CHEBI:18420"/>
    </cofactor>
</comment>
<dbReference type="InterPro" id="IPR036412">
    <property type="entry name" value="HAD-like_sf"/>
</dbReference>
<dbReference type="EMBL" id="SZYD01000001">
    <property type="protein sequence ID" value="KAD7479762.1"/>
    <property type="molecule type" value="Genomic_DNA"/>
</dbReference>
<dbReference type="PANTHER" id="PTHR11748:SF111">
    <property type="entry name" value="D-LACTATE DEHYDROGENASE, MITOCHONDRIAL-RELATED"/>
    <property type="match status" value="1"/>
</dbReference>
<dbReference type="PROSITE" id="PS51387">
    <property type="entry name" value="FAD_PCMH"/>
    <property type="match status" value="1"/>
</dbReference>
<dbReference type="OrthoDB" id="5332616at2759"/>
<dbReference type="InterPro" id="IPR023214">
    <property type="entry name" value="HAD_sf"/>
</dbReference>
<dbReference type="GO" id="GO:0008720">
    <property type="term" value="F:D-lactate dehydrogenase (NAD+) activity"/>
    <property type="evidence" value="ECO:0007669"/>
    <property type="project" value="TreeGrafter"/>
</dbReference>
<evidence type="ECO:0000259" key="22">
    <source>
        <dbReference type="PROSITE" id="PS51775"/>
    </source>
</evidence>
<dbReference type="GO" id="GO:0080115">
    <property type="term" value="F:myosin XI tail binding"/>
    <property type="evidence" value="ECO:0007669"/>
    <property type="project" value="UniProtKB-ARBA"/>
</dbReference>
<evidence type="ECO:0000256" key="9">
    <source>
        <dbReference type="ARBA" id="ARBA00011738"/>
    </source>
</evidence>
<keyword evidence="16" id="KW-0560">Oxidoreductase</keyword>
<organism evidence="23 24">
    <name type="scientific">Mikania micrantha</name>
    <name type="common">bitter vine</name>
    <dbReference type="NCBI Taxonomy" id="192012"/>
    <lineage>
        <taxon>Eukaryota</taxon>
        <taxon>Viridiplantae</taxon>
        <taxon>Streptophyta</taxon>
        <taxon>Embryophyta</taxon>
        <taxon>Tracheophyta</taxon>
        <taxon>Spermatophyta</taxon>
        <taxon>Magnoliopsida</taxon>
        <taxon>eudicotyledons</taxon>
        <taxon>Gunneridae</taxon>
        <taxon>Pentapetalae</taxon>
        <taxon>asterids</taxon>
        <taxon>campanulids</taxon>
        <taxon>Asterales</taxon>
        <taxon>Asteraceae</taxon>
        <taxon>Asteroideae</taxon>
        <taxon>Heliantheae alliance</taxon>
        <taxon>Eupatorieae</taxon>
        <taxon>Mikania</taxon>
    </lineage>
</organism>
<dbReference type="CDD" id="cd02605">
    <property type="entry name" value="HAD_SPP"/>
    <property type="match status" value="1"/>
</dbReference>
<dbReference type="UniPathway" id="UPA00371">
    <property type="reaction ID" value="UER00546"/>
</dbReference>
<evidence type="ECO:0000256" key="7">
    <source>
        <dbReference type="ARBA" id="ARBA00007211"/>
    </source>
</evidence>